<sequence>VWVCVGWLNIVYNLSYFLAGTVWGFAVVFVVFVQRQSCDMEKIPLK</sequence>
<keyword evidence="1" id="KW-0812">Transmembrane</keyword>
<dbReference type="EMBL" id="CVTF01000003">
    <property type="protein sequence ID" value="CRM98596.1"/>
    <property type="molecule type" value="Genomic_DNA"/>
</dbReference>
<accession>A0A0H5DMH1</accession>
<dbReference type="AlphaFoldDB" id="A0A0H5DMH1"/>
<reference evidence="2 3" key="1">
    <citation type="submission" date="2014-11" db="EMBL/GenBank/DDBJ databases">
        <authorList>
            <person name="Diene M.Seydina."/>
        </authorList>
    </citation>
    <scope>NUCLEOTIDE SEQUENCE [LARGE SCALE GENOMIC DNA]</scope>
    <source>
        <strain evidence="2 3">Neisseria meningitidis CHUV</strain>
    </source>
</reference>
<keyword evidence="1" id="KW-1133">Transmembrane helix</keyword>
<evidence type="ECO:0000256" key="1">
    <source>
        <dbReference type="SAM" id="Phobius"/>
    </source>
</evidence>
<dbReference type="Proteomes" id="UP000182715">
    <property type="component" value="Unassembled WGS sequence"/>
</dbReference>
<organism evidence="2 3">
    <name type="scientific">Neisseria meningitidis serogroup B</name>
    <dbReference type="NCBI Taxonomy" id="491"/>
    <lineage>
        <taxon>Bacteria</taxon>
        <taxon>Pseudomonadati</taxon>
        <taxon>Pseudomonadota</taxon>
        <taxon>Betaproteobacteria</taxon>
        <taxon>Neisseriales</taxon>
        <taxon>Neisseriaceae</taxon>
        <taxon>Neisseria</taxon>
    </lineage>
</organism>
<keyword evidence="1" id="KW-0472">Membrane</keyword>
<name>A0A0H5DMH1_NEIMI</name>
<evidence type="ECO:0000313" key="3">
    <source>
        <dbReference type="Proteomes" id="UP000182715"/>
    </source>
</evidence>
<feature type="transmembrane region" description="Helical" evidence="1">
    <location>
        <begin position="14"/>
        <end position="33"/>
    </location>
</feature>
<feature type="non-terminal residue" evidence="2">
    <location>
        <position position="1"/>
    </location>
</feature>
<protein>
    <submittedName>
        <fullName evidence="2">Uncharacterized protein</fullName>
    </submittedName>
</protein>
<evidence type="ECO:0000313" key="2">
    <source>
        <dbReference type="EMBL" id="CRM98596.1"/>
    </source>
</evidence>
<proteinExistence type="predicted"/>